<dbReference type="AlphaFoldDB" id="A0AA39JMK1"/>
<dbReference type="InterPro" id="IPR036047">
    <property type="entry name" value="F-box-like_dom_sf"/>
</dbReference>
<dbReference type="GeneID" id="85363321"/>
<dbReference type="Gene3D" id="1.20.1280.50">
    <property type="match status" value="1"/>
</dbReference>
<evidence type="ECO:0000259" key="2">
    <source>
        <dbReference type="PROSITE" id="PS50181"/>
    </source>
</evidence>
<name>A0AA39JMK1_ARMTA</name>
<sequence length="136" mass="15796">MGTSSLCVLWLVLRSWCSPGRIDKMTMAHIHLDMIALDGLVQSRLDRIKQLESEIARLRVELDNISPTLDKYHSFHAPMRRLPPEVLLSVFRHIEPGPRPDKRATPWVLTEVCASWRELVMNTPTLWSTIRMDCRH</sequence>
<proteinExistence type="predicted"/>
<feature type="non-terminal residue" evidence="3">
    <location>
        <position position="136"/>
    </location>
</feature>
<comment type="caution">
    <text evidence="3">The sequence shown here is derived from an EMBL/GenBank/DDBJ whole genome shotgun (WGS) entry which is preliminary data.</text>
</comment>
<keyword evidence="1" id="KW-0732">Signal</keyword>
<keyword evidence="4" id="KW-1185">Reference proteome</keyword>
<gene>
    <name evidence="3" type="ORF">EV420DRAFT_1721974</name>
</gene>
<dbReference type="SUPFAM" id="SSF81383">
    <property type="entry name" value="F-box domain"/>
    <property type="match status" value="1"/>
</dbReference>
<dbReference type="EMBL" id="JAUEPS010000053">
    <property type="protein sequence ID" value="KAK0444630.1"/>
    <property type="molecule type" value="Genomic_DNA"/>
</dbReference>
<dbReference type="PROSITE" id="PS50181">
    <property type="entry name" value="FBOX"/>
    <property type="match status" value="1"/>
</dbReference>
<dbReference type="Proteomes" id="UP001175211">
    <property type="component" value="Unassembled WGS sequence"/>
</dbReference>
<protein>
    <recommendedName>
        <fullName evidence="2">F-box domain-containing protein</fullName>
    </recommendedName>
</protein>
<accession>A0AA39JMK1</accession>
<organism evidence="3 4">
    <name type="scientific">Armillaria tabescens</name>
    <name type="common">Ringless honey mushroom</name>
    <name type="synonym">Agaricus tabescens</name>
    <dbReference type="NCBI Taxonomy" id="1929756"/>
    <lineage>
        <taxon>Eukaryota</taxon>
        <taxon>Fungi</taxon>
        <taxon>Dikarya</taxon>
        <taxon>Basidiomycota</taxon>
        <taxon>Agaricomycotina</taxon>
        <taxon>Agaricomycetes</taxon>
        <taxon>Agaricomycetidae</taxon>
        <taxon>Agaricales</taxon>
        <taxon>Marasmiineae</taxon>
        <taxon>Physalacriaceae</taxon>
        <taxon>Desarmillaria</taxon>
    </lineage>
</organism>
<feature type="chain" id="PRO_5041322726" description="F-box domain-containing protein" evidence="1">
    <location>
        <begin position="23"/>
        <end position="136"/>
    </location>
</feature>
<dbReference type="InterPro" id="IPR001810">
    <property type="entry name" value="F-box_dom"/>
</dbReference>
<evidence type="ECO:0000256" key="1">
    <source>
        <dbReference type="SAM" id="SignalP"/>
    </source>
</evidence>
<evidence type="ECO:0000313" key="4">
    <source>
        <dbReference type="Proteomes" id="UP001175211"/>
    </source>
</evidence>
<reference evidence="3" key="1">
    <citation type="submission" date="2023-06" db="EMBL/GenBank/DDBJ databases">
        <authorList>
            <consortium name="Lawrence Berkeley National Laboratory"/>
            <person name="Ahrendt S."/>
            <person name="Sahu N."/>
            <person name="Indic B."/>
            <person name="Wong-Bajracharya J."/>
            <person name="Merenyi Z."/>
            <person name="Ke H.-M."/>
            <person name="Monk M."/>
            <person name="Kocsube S."/>
            <person name="Drula E."/>
            <person name="Lipzen A."/>
            <person name="Balint B."/>
            <person name="Henrissat B."/>
            <person name="Andreopoulos B."/>
            <person name="Martin F.M."/>
            <person name="Harder C.B."/>
            <person name="Rigling D."/>
            <person name="Ford K.L."/>
            <person name="Foster G.D."/>
            <person name="Pangilinan J."/>
            <person name="Papanicolaou A."/>
            <person name="Barry K."/>
            <person name="LaButti K."/>
            <person name="Viragh M."/>
            <person name="Koriabine M."/>
            <person name="Yan M."/>
            <person name="Riley R."/>
            <person name="Champramary S."/>
            <person name="Plett K.L."/>
            <person name="Tsai I.J."/>
            <person name="Slot J."/>
            <person name="Sipos G."/>
            <person name="Plett J."/>
            <person name="Nagy L.G."/>
            <person name="Grigoriev I.V."/>
        </authorList>
    </citation>
    <scope>NUCLEOTIDE SEQUENCE</scope>
    <source>
        <strain evidence="3">CCBAS 213</strain>
    </source>
</reference>
<feature type="signal peptide" evidence="1">
    <location>
        <begin position="1"/>
        <end position="22"/>
    </location>
</feature>
<feature type="domain" description="F-box" evidence="2">
    <location>
        <begin position="76"/>
        <end position="130"/>
    </location>
</feature>
<evidence type="ECO:0000313" key="3">
    <source>
        <dbReference type="EMBL" id="KAK0444630.1"/>
    </source>
</evidence>
<dbReference type="RefSeq" id="XP_060325200.1">
    <property type="nucleotide sequence ID" value="XM_060479773.1"/>
</dbReference>